<name>A0A3P3VRT8_9GAMM</name>
<dbReference type="Pfam" id="PF02646">
    <property type="entry name" value="RmuC"/>
    <property type="match status" value="1"/>
</dbReference>
<organism evidence="7 8">
    <name type="scientific">Aestuariirhabdus litorea</name>
    <dbReference type="NCBI Taxonomy" id="2528527"/>
    <lineage>
        <taxon>Bacteria</taxon>
        <taxon>Pseudomonadati</taxon>
        <taxon>Pseudomonadota</taxon>
        <taxon>Gammaproteobacteria</taxon>
        <taxon>Oceanospirillales</taxon>
        <taxon>Aestuariirhabdaceae</taxon>
        <taxon>Aestuariirhabdus</taxon>
    </lineage>
</organism>
<comment type="similarity">
    <text evidence="2">Belongs to the RmuC family.</text>
</comment>
<evidence type="ECO:0000256" key="2">
    <source>
        <dbReference type="ARBA" id="ARBA00009840"/>
    </source>
</evidence>
<gene>
    <name evidence="7" type="primary">rmuC</name>
    <name evidence="7" type="ORF">D0544_06980</name>
</gene>
<dbReference type="Proteomes" id="UP000280792">
    <property type="component" value="Unassembled WGS sequence"/>
</dbReference>
<feature type="coiled-coil region" evidence="5">
    <location>
        <begin position="25"/>
        <end position="52"/>
    </location>
</feature>
<feature type="compositionally biased region" description="Basic and acidic residues" evidence="6">
    <location>
        <begin position="90"/>
        <end position="103"/>
    </location>
</feature>
<dbReference type="AlphaFoldDB" id="A0A3P3VRT8"/>
<evidence type="ECO:0000256" key="6">
    <source>
        <dbReference type="SAM" id="MobiDB-lite"/>
    </source>
</evidence>
<comment type="function">
    <text evidence="1">Involved in DNA recombination.</text>
</comment>
<evidence type="ECO:0000313" key="8">
    <source>
        <dbReference type="Proteomes" id="UP000280792"/>
    </source>
</evidence>
<accession>A0A3P3VRT8</accession>
<evidence type="ECO:0000256" key="5">
    <source>
        <dbReference type="SAM" id="Coils"/>
    </source>
</evidence>
<dbReference type="PANTHER" id="PTHR30563:SF0">
    <property type="entry name" value="DNA RECOMBINATION PROTEIN RMUC"/>
    <property type="match status" value="1"/>
</dbReference>
<evidence type="ECO:0000256" key="1">
    <source>
        <dbReference type="ARBA" id="ARBA00003416"/>
    </source>
</evidence>
<dbReference type="InterPro" id="IPR003798">
    <property type="entry name" value="DNA_recombination_RmuC"/>
</dbReference>
<evidence type="ECO:0000256" key="3">
    <source>
        <dbReference type="ARBA" id="ARBA00023054"/>
    </source>
</evidence>
<protein>
    <submittedName>
        <fullName evidence="7">DNA recombination protein RmuC</fullName>
    </submittedName>
</protein>
<evidence type="ECO:0000313" key="7">
    <source>
        <dbReference type="EMBL" id="RRJ85465.1"/>
    </source>
</evidence>
<feature type="region of interest" description="Disordered" evidence="6">
    <location>
        <begin position="81"/>
        <end position="103"/>
    </location>
</feature>
<dbReference type="GO" id="GO:0006310">
    <property type="term" value="P:DNA recombination"/>
    <property type="evidence" value="ECO:0007669"/>
    <property type="project" value="UniProtKB-KW"/>
</dbReference>
<proteinExistence type="inferred from homology"/>
<comment type="caution">
    <text evidence="7">The sequence shown here is derived from an EMBL/GenBank/DDBJ whole genome shotgun (WGS) entry which is preliminary data.</text>
</comment>
<feature type="coiled-coil region" evidence="5">
    <location>
        <begin position="207"/>
        <end position="234"/>
    </location>
</feature>
<keyword evidence="3 5" id="KW-0175">Coiled coil</keyword>
<reference evidence="7 8" key="1">
    <citation type="submission" date="2018-08" db="EMBL/GenBank/DDBJ databases">
        <authorList>
            <person name="Khan S.A."/>
        </authorList>
    </citation>
    <scope>NUCLEOTIDE SEQUENCE [LARGE SCALE GENOMIC DNA]</scope>
    <source>
        <strain evidence="7 8">GTF-13</strain>
    </source>
</reference>
<keyword evidence="8" id="KW-1185">Reference proteome</keyword>
<dbReference type="PANTHER" id="PTHR30563">
    <property type="entry name" value="DNA RECOMBINATION PROTEIN RMUC"/>
    <property type="match status" value="1"/>
</dbReference>
<sequence length="505" mass="58015">MVSLGLLYRQLTHSQACNRLLQDSCDQEASRASLLEQELALAKQQLIHESERSSELAEQQVKLSDAREKVLAELAQTRERLSHQQATEQGLRDRLESQERRESAAEKELIQLRESLGALERQHSALKESLDQERQHAQEKLALLENNRKQLKLEFEHLANQIFESKQQSFEEQSRKGLDTLLSPFKDQLENFRKRVDHVYASESQERTSLRTQIEELHKLNRKMTEEAGNLTKALRGENKTQGNWGELMLETVLERSGLRKGLEYRREQVVRDDQGKIYRPDVIIDLPEGKHVIVDAKVSLNAYTSYVNAEDEVQRDVALRAHIESVRQHIRGLSDKAYQKLPGINSPDFVFLFMPVEPAFMVAFERDERLFMEAFEKRIVVVTPTTLLATLRTVSNLWSLERQNNSARELADLGAKVYDKLRVVVEAMEKLGKQIDTSQKTWHEAWNSLREGRGNLVRQSQRFLELGVRVKKELPKSLLESADGDAGDQVSQIEAPPKVAAPEE</sequence>
<keyword evidence="4" id="KW-0233">DNA recombination</keyword>
<dbReference type="EMBL" id="QWEZ01000001">
    <property type="protein sequence ID" value="RRJ85465.1"/>
    <property type="molecule type" value="Genomic_DNA"/>
</dbReference>
<feature type="region of interest" description="Disordered" evidence="6">
    <location>
        <begin position="481"/>
        <end position="505"/>
    </location>
</feature>
<evidence type="ECO:0000256" key="4">
    <source>
        <dbReference type="ARBA" id="ARBA00023172"/>
    </source>
</evidence>
<reference evidence="7 8" key="2">
    <citation type="submission" date="2018-12" db="EMBL/GenBank/DDBJ databases">
        <title>Simiduia agarivorans gen. nov., sp. nov., a marine, agarolytic bacterium isolated from shallow coastal water from Keelung, Taiwan.</title>
        <authorList>
            <person name="Shieh W.Y."/>
        </authorList>
    </citation>
    <scope>NUCLEOTIDE SEQUENCE [LARGE SCALE GENOMIC DNA]</scope>
    <source>
        <strain evidence="7 8">GTF-13</strain>
    </source>
</reference>